<sequence length="183" mass="19536">MRPKNMIFLSLGFVILGFILLFVGAGMLVASTSYPSSDSAGATILRVSGRIACISGGLLIAATLCTCFYLCIIGAPSLDLSSTVSWSNTVAGFPRLPYRRRRHSLDRTGESFGHTSGIPMLLGAGDFNRMTTNRLWMPTLDNPGSATHSATDQISSELLGDCRMEPLGSMLHRGGHVKLGRAV</sequence>
<evidence type="ECO:0000313" key="2">
    <source>
        <dbReference type="EMBL" id="KAF5398383.1"/>
    </source>
</evidence>
<keyword evidence="3" id="KW-1185">Reference proteome</keyword>
<comment type="caution">
    <text evidence="2">The sequence shown here is derived from an EMBL/GenBank/DDBJ whole genome shotgun (WGS) entry which is preliminary data.</text>
</comment>
<gene>
    <name evidence="2" type="ORF">PHET_07880</name>
</gene>
<accession>A0A8J4T4D3</accession>
<dbReference type="Proteomes" id="UP000748531">
    <property type="component" value="Unassembled WGS sequence"/>
</dbReference>
<keyword evidence="1" id="KW-0472">Membrane</keyword>
<dbReference type="EMBL" id="LUCH01005065">
    <property type="protein sequence ID" value="KAF5398383.1"/>
    <property type="molecule type" value="Genomic_DNA"/>
</dbReference>
<proteinExistence type="predicted"/>
<dbReference type="OrthoDB" id="6259383at2759"/>
<name>A0A8J4T4D3_9TREM</name>
<keyword evidence="1" id="KW-1133">Transmembrane helix</keyword>
<protein>
    <submittedName>
        <fullName evidence="2">Uncharacterized protein</fullName>
    </submittedName>
</protein>
<feature type="transmembrane region" description="Helical" evidence="1">
    <location>
        <begin position="6"/>
        <end position="30"/>
    </location>
</feature>
<keyword evidence="1" id="KW-0812">Transmembrane</keyword>
<feature type="transmembrane region" description="Helical" evidence="1">
    <location>
        <begin position="51"/>
        <end position="75"/>
    </location>
</feature>
<dbReference type="AlphaFoldDB" id="A0A8J4T4D3"/>
<reference evidence="2" key="1">
    <citation type="submission" date="2019-05" db="EMBL/GenBank/DDBJ databases">
        <title>Annotation for the trematode Paragonimus heterotremus.</title>
        <authorList>
            <person name="Choi Y.-J."/>
        </authorList>
    </citation>
    <scope>NUCLEOTIDE SEQUENCE</scope>
    <source>
        <strain evidence="2">LC</strain>
    </source>
</reference>
<organism evidence="2 3">
    <name type="scientific">Paragonimus heterotremus</name>
    <dbReference type="NCBI Taxonomy" id="100268"/>
    <lineage>
        <taxon>Eukaryota</taxon>
        <taxon>Metazoa</taxon>
        <taxon>Spiralia</taxon>
        <taxon>Lophotrochozoa</taxon>
        <taxon>Platyhelminthes</taxon>
        <taxon>Trematoda</taxon>
        <taxon>Digenea</taxon>
        <taxon>Plagiorchiida</taxon>
        <taxon>Troglotremata</taxon>
        <taxon>Troglotrematidae</taxon>
        <taxon>Paragonimus</taxon>
    </lineage>
</organism>
<evidence type="ECO:0000256" key="1">
    <source>
        <dbReference type="SAM" id="Phobius"/>
    </source>
</evidence>
<evidence type="ECO:0000313" key="3">
    <source>
        <dbReference type="Proteomes" id="UP000748531"/>
    </source>
</evidence>